<gene>
    <name evidence="9" type="ORF">FA14DRAFT_150064</name>
</gene>
<evidence type="ECO:0000313" key="10">
    <source>
        <dbReference type="Proteomes" id="UP000245771"/>
    </source>
</evidence>
<evidence type="ECO:0000313" key="9">
    <source>
        <dbReference type="EMBL" id="PWN31959.1"/>
    </source>
</evidence>
<dbReference type="InterPro" id="IPR037185">
    <property type="entry name" value="EmrE-like"/>
</dbReference>
<evidence type="ECO:0000256" key="5">
    <source>
        <dbReference type="ARBA" id="ARBA00022989"/>
    </source>
</evidence>
<dbReference type="FunCoup" id="A0A316V322">
    <property type="interactions" value="104"/>
</dbReference>
<keyword evidence="5 8" id="KW-1133">Transmembrane helix</keyword>
<dbReference type="PANTHER" id="PTHR10778:SF4">
    <property type="entry name" value="NUCLEOTIDE SUGAR TRANSPORTER SLC35B4"/>
    <property type="match status" value="1"/>
</dbReference>
<reference evidence="9 10" key="1">
    <citation type="journal article" date="2018" name="Mol. Biol. Evol.">
        <title>Broad Genomic Sampling Reveals a Smut Pathogenic Ancestry of the Fungal Clade Ustilaginomycotina.</title>
        <authorList>
            <person name="Kijpornyongpan T."/>
            <person name="Mondo S.J."/>
            <person name="Barry K."/>
            <person name="Sandor L."/>
            <person name="Lee J."/>
            <person name="Lipzen A."/>
            <person name="Pangilinan J."/>
            <person name="LaButti K."/>
            <person name="Hainaut M."/>
            <person name="Henrissat B."/>
            <person name="Grigoriev I.V."/>
            <person name="Spatafora J.W."/>
            <person name="Aime M.C."/>
        </authorList>
    </citation>
    <scope>NUCLEOTIDE SEQUENCE [LARGE SCALE GENOMIC DNA]</scope>
    <source>
        <strain evidence="9 10">MCA 3882</strain>
    </source>
</reference>
<dbReference type="PROSITE" id="PS51257">
    <property type="entry name" value="PROKAR_LIPOPROTEIN"/>
    <property type="match status" value="1"/>
</dbReference>
<feature type="transmembrane region" description="Helical" evidence="8">
    <location>
        <begin position="143"/>
        <end position="163"/>
    </location>
</feature>
<evidence type="ECO:0000256" key="2">
    <source>
        <dbReference type="ARBA" id="ARBA00022448"/>
    </source>
</evidence>
<feature type="transmembrane region" description="Helical" evidence="8">
    <location>
        <begin position="253"/>
        <end position="272"/>
    </location>
</feature>
<feature type="transmembrane region" description="Helical" evidence="8">
    <location>
        <begin position="312"/>
        <end position="335"/>
    </location>
</feature>
<dbReference type="InterPro" id="IPR013657">
    <property type="entry name" value="SCL35B1-4/HUT1"/>
</dbReference>
<dbReference type="OrthoDB" id="999962at2759"/>
<feature type="transmembrane region" description="Helical" evidence="8">
    <location>
        <begin position="12"/>
        <end position="34"/>
    </location>
</feature>
<name>A0A316V322_9BASI</name>
<comment type="subcellular location">
    <subcellularLocation>
        <location evidence="1">Endomembrane system</location>
        <topology evidence="1">Multi-pass membrane protein</topology>
    </subcellularLocation>
</comment>
<evidence type="ECO:0000256" key="3">
    <source>
        <dbReference type="ARBA" id="ARBA00022597"/>
    </source>
</evidence>
<feature type="region of interest" description="Disordered" evidence="7">
    <location>
        <begin position="368"/>
        <end position="404"/>
    </location>
</feature>
<evidence type="ECO:0000256" key="7">
    <source>
        <dbReference type="SAM" id="MobiDB-lite"/>
    </source>
</evidence>
<proteinExistence type="predicted"/>
<dbReference type="PANTHER" id="PTHR10778">
    <property type="entry name" value="SOLUTE CARRIER FAMILY 35 MEMBER B"/>
    <property type="match status" value="1"/>
</dbReference>
<feature type="compositionally biased region" description="Basic and acidic residues" evidence="7">
    <location>
        <begin position="370"/>
        <end position="382"/>
    </location>
</feature>
<dbReference type="Proteomes" id="UP000245771">
    <property type="component" value="Unassembled WGS sequence"/>
</dbReference>
<dbReference type="RefSeq" id="XP_025352261.1">
    <property type="nucleotide sequence ID" value="XM_025497421.1"/>
</dbReference>
<feature type="transmembrane region" description="Helical" evidence="8">
    <location>
        <begin position="40"/>
        <end position="61"/>
    </location>
</feature>
<feature type="compositionally biased region" description="Polar residues" evidence="7">
    <location>
        <begin position="386"/>
        <end position="395"/>
    </location>
</feature>
<dbReference type="Pfam" id="PF08449">
    <property type="entry name" value="UAA"/>
    <property type="match status" value="1"/>
</dbReference>
<protein>
    <submittedName>
        <fullName evidence="9">UAA transporter</fullName>
    </submittedName>
</protein>
<organism evidence="9 10">
    <name type="scientific">Meira miltonrushii</name>
    <dbReference type="NCBI Taxonomy" id="1280837"/>
    <lineage>
        <taxon>Eukaryota</taxon>
        <taxon>Fungi</taxon>
        <taxon>Dikarya</taxon>
        <taxon>Basidiomycota</taxon>
        <taxon>Ustilaginomycotina</taxon>
        <taxon>Exobasidiomycetes</taxon>
        <taxon>Exobasidiales</taxon>
        <taxon>Brachybasidiaceae</taxon>
        <taxon>Meira</taxon>
    </lineage>
</organism>
<feature type="transmembrane region" description="Helical" evidence="8">
    <location>
        <begin position="119"/>
        <end position="136"/>
    </location>
</feature>
<evidence type="ECO:0000256" key="1">
    <source>
        <dbReference type="ARBA" id="ARBA00004127"/>
    </source>
</evidence>
<evidence type="ECO:0000256" key="8">
    <source>
        <dbReference type="SAM" id="Phobius"/>
    </source>
</evidence>
<keyword evidence="6 8" id="KW-0472">Membrane</keyword>
<feature type="transmembrane region" description="Helical" evidence="8">
    <location>
        <begin position="278"/>
        <end position="300"/>
    </location>
</feature>
<dbReference type="STRING" id="1280837.A0A316V322"/>
<evidence type="ECO:0000256" key="6">
    <source>
        <dbReference type="ARBA" id="ARBA00023136"/>
    </source>
</evidence>
<evidence type="ECO:0000256" key="4">
    <source>
        <dbReference type="ARBA" id="ARBA00022692"/>
    </source>
</evidence>
<dbReference type="GO" id="GO:0005464">
    <property type="term" value="F:UDP-xylose transmembrane transporter activity"/>
    <property type="evidence" value="ECO:0007669"/>
    <property type="project" value="TreeGrafter"/>
</dbReference>
<feature type="transmembrane region" description="Helical" evidence="8">
    <location>
        <begin position="347"/>
        <end position="365"/>
    </location>
</feature>
<keyword evidence="2" id="KW-0813">Transport</keyword>
<dbReference type="EMBL" id="KZ819606">
    <property type="protein sequence ID" value="PWN31959.1"/>
    <property type="molecule type" value="Genomic_DNA"/>
</dbReference>
<dbReference type="AlphaFoldDB" id="A0A316V322"/>
<accession>A0A316V322</accession>
<keyword evidence="4 8" id="KW-0812">Transmembrane</keyword>
<dbReference type="GO" id="GO:0000139">
    <property type="term" value="C:Golgi membrane"/>
    <property type="evidence" value="ECO:0007669"/>
    <property type="project" value="TreeGrafter"/>
</dbReference>
<feature type="transmembrane region" description="Helical" evidence="8">
    <location>
        <begin position="183"/>
        <end position="203"/>
    </location>
</feature>
<keyword evidence="10" id="KW-1185">Reference proteome</keyword>
<dbReference type="GO" id="GO:0005462">
    <property type="term" value="F:UDP-N-acetylglucosamine transmembrane transporter activity"/>
    <property type="evidence" value="ECO:0007669"/>
    <property type="project" value="TreeGrafter"/>
</dbReference>
<dbReference type="GO" id="GO:0005789">
    <property type="term" value="C:endoplasmic reticulum membrane"/>
    <property type="evidence" value="ECO:0007669"/>
    <property type="project" value="TreeGrafter"/>
</dbReference>
<dbReference type="SUPFAM" id="SSF103481">
    <property type="entry name" value="Multidrug resistance efflux transporter EmrE"/>
    <property type="match status" value="1"/>
</dbReference>
<sequence>MADFNRATLMAMLPEWSLTLSLIFAGCCSNAYYLEQATRIQPACGTLLTFLQFIFTTLQMLPTQLRFRDEKTGKRYIRPRFESPKIPLKRWSAQVAMYFGTTILNNTAFSFHVPVPVHIIFRSGGLVVSMLAGYFLRGRRYTPTQIVSVLLVTAGVIISTLATTPESGDDSASASSGPSATTYFAGIGLLTAALFVSAVMGLYQEQTYGVYGKQHWQEGLFYNHFLSLPLFALRATSMHSLLSPGAIYDLRQWFNVAFGSFSFLPIGFGSATSSLPSIGIIMPILIPALALNVLTQLICVNGVNRLTAMCSSLTVTLVLVVRKAVSLAISVLIIAPALGEEVHGKGMLFVGATSVLIGTLGYALGTASTSKDEKKKEEDIKTVKTQARSTAISDRSNGKAKRRG</sequence>
<dbReference type="GeneID" id="37019202"/>
<keyword evidence="3" id="KW-0762">Sugar transport</keyword>
<dbReference type="InParanoid" id="A0A316V322"/>